<comment type="caution">
    <text evidence="5">The sequence shown here is derived from an EMBL/GenBank/DDBJ whole genome shotgun (WGS) entry which is preliminary data.</text>
</comment>
<dbReference type="CDD" id="cd00397">
    <property type="entry name" value="DNA_BRE_C"/>
    <property type="match status" value="1"/>
</dbReference>
<comment type="similarity">
    <text evidence="1">Belongs to the 'phage' integrase family.</text>
</comment>
<dbReference type="SUPFAM" id="SSF56349">
    <property type="entry name" value="DNA breaking-rejoining enzymes"/>
    <property type="match status" value="1"/>
</dbReference>
<dbReference type="EMBL" id="JASNUQ010000007">
    <property type="protein sequence ID" value="MDK4290233.1"/>
    <property type="molecule type" value="Genomic_DNA"/>
</dbReference>
<evidence type="ECO:0000313" key="5">
    <source>
        <dbReference type="EMBL" id="MDK4290233.1"/>
    </source>
</evidence>
<keyword evidence="3" id="KW-0233">DNA recombination</keyword>
<dbReference type="PROSITE" id="PS51898">
    <property type="entry name" value="TYR_RECOMBINASE"/>
    <property type="match status" value="1"/>
</dbReference>
<evidence type="ECO:0000256" key="2">
    <source>
        <dbReference type="ARBA" id="ARBA00023125"/>
    </source>
</evidence>
<dbReference type="Pfam" id="PF26003">
    <property type="entry name" value="Integrase_N_phage"/>
    <property type="match status" value="1"/>
</dbReference>
<evidence type="ECO:0000259" key="4">
    <source>
        <dbReference type="PROSITE" id="PS51898"/>
    </source>
</evidence>
<evidence type="ECO:0000256" key="1">
    <source>
        <dbReference type="ARBA" id="ARBA00008857"/>
    </source>
</evidence>
<sequence>MARKKSERTRRAFGKVSVKGKRVYAEYTGPDGRIHTPGHSFPSKIDAEGWLAGERRLIDLSAWTPPKQRQEEKARRSLAEEANGMTVGELVDDWLTRATNLKETAKRTHRKKLELRALCPSIPGKLDSLKDVRVMDVDRQRVRLWVEQMLAIWPYGEDGYHACYYAHKRLVTAFNWAKNELELIESNPVSRVKMRKPIPRNRDEPVFTSDEAKTIVNTFPKWLQHAPLILLYCGLRPGEMLELRLKDISGIKPGATMVLKVRRNMQDVDRVEGGGKEILINDVPKTDAALRDVHAPVWVADAIRKHLKDMGKTSPDDLVVSRKNGNQFSQGNFRDNYFNPAKRAAGRGEDSTVYSCRRFYGTQLVRLVMAGNLSLEEARRLMGHETTQQLMEYMRAEAGYQQRAAAALNELQTKG</sequence>
<organism evidence="5 6">
    <name type="scientific">Corynebacterium pseudodiphtheriticum</name>
    <dbReference type="NCBI Taxonomy" id="37637"/>
    <lineage>
        <taxon>Bacteria</taxon>
        <taxon>Bacillati</taxon>
        <taxon>Actinomycetota</taxon>
        <taxon>Actinomycetes</taxon>
        <taxon>Mycobacteriales</taxon>
        <taxon>Corynebacteriaceae</taxon>
        <taxon>Corynebacterium</taxon>
    </lineage>
</organism>
<dbReference type="InterPro" id="IPR002104">
    <property type="entry name" value="Integrase_catalytic"/>
</dbReference>
<dbReference type="InterPro" id="IPR058717">
    <property type="entry name" value="Phage_L5_Integrase_N"/>
</dbReference>
<dbReference type="InterPro" id="IPR010998">
    <property type="entry name" value="Integrase_recombinase_N"/>
</dbReference>
<proteinExistence type="inferred from homology"/>
<dbReference type="InterPro" id="IPR013762">
    <property type="entry name" value="Integrase-like_cat_sf"/>
</dbReference>
<reference evidence="5 6" key="1">
    <citation type="submission" date="2023-05" db="EMBL/GenBank/DDBJ databases">
        <title>Metabolic capabilities are highly conserved among human nasal-associated Corynebacterium species in pangenomic analyses.</title>
        <authorList>
            <person name="Tran T.H."/>
            <person name="Roberts A.Q."/>
            <person name="Escapa I.F."/>
            <person name="Gao W."/>
            <person name="Conlan S."/>
            <person name="Kong H."/>
            <person name="Segre J.A."/>
            <person name="Kelly M.S."/>
            <person name="Lemon K.P."/>
        </authorList>
    </citation>
    <scope>NUCLEOTIDE SEQUENCE [LARGE SCALE GENOMIC DNA]</scope>
    <source>
        <strain evidence="5 6">KPL3772</strain>
    </source>
</reference>
<dbReference type="InterPro" id="IPR050090">
    <property type="entry name" value="Tyrosine_recombinase_XerCD"/>
</dbReference>
<evidence type="ECO:0000256" key="3">
    <source>
        <dbReference type="ARBA" id="ARBA00023172"/>
    </source>
</evidence>
<name>A0ABT7FWU3_9CORY</name>
<dbReference type="Gene3D" id="1.10.150.130">
    <property type="match status" value="1"/>
</dbReference>
<dbReference type="Pfam" id="PF00589">
    <property type="entry name" value="Phage_integrase"/>
    <property type="match status" value="1"/>
</dbReference>
<protein>
    <submittedName>
        <fullName evidence="5">Site-specific integrase</fullName>
    </submittedName>
</protein>
<dbReference type="InterPro" id="IPR011010">
    <property type="entry name" value="DNA_brk_join_enz"/>
</dbReference>
<evidence type="ECO:0000313" key="6">
    <source>
        <dbReference type="Proteomes" id="UP001239759"/>
    </source>
</evidence>
<dbReference type="Proteomes" id="UP001239759">
    <property type="component" value="Unassembled WGS sequence"/>
</dbReference>
<dbReference type="Gene3D" id="1.10.443.10">
    <property type="entry name" value="Intergrase catalytic core"/>
    <property type="match status" value="1"/>
</dbReference>
<keyword evidence="2" id="KW-0238">DNA-binding</keyword>
<dbReference type="PANTHER" id="PTHR30349">
    <property type="entry name" value="PHAGE INTEGRASE-RELATED"/>
    <property type="match status" value="1"/>
</dbReference>
<feature type="domain" description="Tyr recombinase" evidence="4">
    <location>
        <begin position="202"/>
        <end position="407"/>
    </location>
</feature>
<dbReference type="RefSeq" id="WP_284587795.1">
    <property type="nucleotide sequence ID" value="NZ_JASNUQ010000007.1"/>
</dbReference>
<accession>A0ABT7FWU3</accession>
<gene>
    <name evidence="5" type="ORF">QPX23_05770</name>
</gene>
<dbReference type="PANTHER" id="PTHR30349:SF64">
    <property type="entry name" value="PROPHAGE INTEGRASE INTD-RELATED"/>
    <property type="match status" value="1"/>
</dbReference>
<keyword evidence="6" id="KW-1185">Reference proteome</keyword>